<dbReference type="Proteomes" id="UP000320888">
    <property type="component" value="Unassembled WGS sequence"/>
</dbReference>
<gene>
    <name evidence="2" type="ORF">FNZ23_25215</name>
</gene>
<name>A0A553YSE6_9ACTN</name>
<sequence>DRPRRPPRAAAVEQWVALVLTVLVLPVLAFVSALDGQTWTPIVKCQVTNGTVTGSNHLIELSRKGGVVGRNLDSAQISHGLGCTRVESLYVREPWWRG</sequence>
<organism evidence="2 3">
    <name type="scientific">Streptomyces benahoarensis</name>
    <dbReference type="NCBI Taxonomy" id="2595054"/>
    <lineage>
        <taxon>Bacteria</taxon>
        <taxon>Bacillati</taxon>
        <taxon>Actinomycetota</taxon>
        <taxon>Actinomycetes</taxon>
        <taxon>Kitasatosporales</taxon>
        <taxon>Streptomycetaceae</taxon>
        <taxon>Streptomyces</taxon>
    </lineage>
</organism>
<keyword evidence="3" id="KW-1185">Reference proteome</keyword>
<reference evidence="2 3" key="1">
    <citation type="submission" date="2019-07" db="EMBL/GenBank/DDBJ databases">
        <title>Draft genome for Streptomyces benahoarensis MZ03-48.</title>
        <authorList>
            <person name="Gonzalez-Pimentel J.L."/>
        </authorList>
    </citation>
    <scope>NUCLEOTIDE SEQUENCE [LARGE SCALE GENOMIC DNA]</scope>
    <source>
        <strain evidence="2 3">MZ03-48</strain>
    </source>
</reference>
<evidence type="ECO:0000313" key="2">
    <source>
        <dbReference type="EMBL" id="TSB32145.1"/>
    </source>
</evidence>
<feature type="non-terminal residue" evidence="2">
    <location>
        <position position="1"/>
    </location>
</feature>
<keyword evidence="1" id="KW-0472">Membrane</keyword>
<dbReference type="AlphaFoldDB" id="A0A553YSE6"/>
<proteinExistence type="predicted"/>
<evidence type="ECO:0000256" key="1">
    <source>
        <dbReference type="SAM" id="Phobius"/>
    </source>
</evidence>
<comment type="caution">
    <text evidence="2">The sequence shown here is derived from an EMBL/GenBank/DDBJ whole genome shotgun (WGS) entry which is preliminary data.</text>
</comment>
<protein>
    <submittedName>
        <fullName evidence="2">Uncharacterized protein</fullName>
    </submittedName>
</protein>
<keyword evidence="1" id="KW-1133">Transmembrane helix</keyword>
<accession>A0A553YSE6</accession>
<dbReference type="EMBL" id="VKLS01000471">
    <property type="protein sequence ID" value="TSB32145.1"/>
    <property type="molecule type" value="Genomic_DNA"/>
</dbReference>
<feature type="transmembrane region" description="Helical" evidence="1">
    <location>
        <begin position="15"/>
        <end position="34"/>
    </location>
</feature>
<evidence type="ECO:0000313" key="3">
    <source>
        <dbReference type="Proteomes" id="UP000320888"/>
    </source>
</evidence>
<keyword evidence="1" id="KW-0812">Transmembrane</keyword>